<dbReference type="AlphaFoldDB" id="A0A329QBR6"/>
<proteinExistence type="predicted"/>
<dbReference type="InterPro" id="IPR050832">
    <property type="entry name" value="Bact_Acetyltransf"/>
</dbReference>
<comment type="caution">
    <text evidence="4">The sequence shown here is derived from an EMBL/GenBank/DDBJ whole genome shotgun (WGS) entry which is preliminary data.</text>
</comment>
<evidence type="ECO:0000256" key="2">
    <source>
        <dbReference type="ARBA" id="ARBA00023315"/>
    </source>
</evidence>
<protein>
    <submittedName>
        <fullName evidence="4">GNAT family N-acetyltransferase</fullName>
    </submittedName>
</protein>
<gene>
    <name evidence="4" type="ORF">DPM12_21185</name>
</gene>
<evidence type="ECO:0000256" key="1">
    <source>
        <dbReference type="ARBA" id="ARBA00022679"/>
    </source>
</evidence>
<evidence type="ECO:0000259" key="3">
    <source>
        <dbReference type="PROSITE" id="PS51186"/>
    </source>
</evidence>
<dbReference type="OrthoDB" id="8018325at2"/>
<dbReference type="Proteomes" id="UP000250462">
    <property type="component" value="Unassembled WGS sequence"/>
</dbReference>
<sequence>MTGTNQSVTVRPLGAGDDQAVRGLLADSWSEAAVAAHGVVYDATQLPGFIAEVRDQLAGLLTYHTDGDEWEIVTLDATVAGRGVGTALLRTAEEAARRAGASRLWLITTNENVHAIRFYQRRGFDLVAVHRDAVTRARAELKPSIPVEVDGIPLRHELEFERQLT</sequence>
<keyword evidence="5" id="KW-1185">Reference proteome</keyword>
<accession>A0A329QBR6</accession>
<dbReference type="GO" id="GO:0016747">
    <property type="term" value="F:acyltransferase activity, transferring groups other than amino-acyl groups"/>
    <property type="evidence" value="ECO:0007669"/>
    <property type="project" value="InterPro"/>
</dbReference>
<organism evidence="4 5">
    <name type="scientific">Phytoactinopolyspora halophila</name>
    <dbReference type="NCBI Taxonomy" id="1981511"/>
    <lineage>
        <taxon>Bacteria</taxon>
        <taxon>Bacillati</taxon>
        <taxon>Actinomycetota</taxon>
        <taxon>Actinomycetes</taxon>
        <taxon>Jiangellales</taxon>
        <taxon>Jiangellaceae</taxon>
        <taxon>Phytoactinopolyspora</taxon>
    </lineage>
</organism>
<name>A0A329QBR6_9ACTN</name>
<dbReference type="Gene3D" id="3.40.630.30">
    <property type="match status" value="1"/>
</dbReference>
<dbReference type="PROSITE" id="PS51186">
    <property type="entry name" value="GNAT"/>
    <property type="match status" value="1"/>
</dbReference>
<dbReference type="RefSeq" id="WP_112260348.1">
    <property type="nucleotide sequence ID" value="NZ_QMIG01000043.1"/>
</dbReference>
<dbReference type="InterPro" id="IPR000182">
    <property type="entry name" value="GNAT_dom"/>
</dbReference>
<evidence type="ECO:0000313" key="4">
    <source>
        <dbReference type="EMBL" id="RAW09431.1"/>
    </source>
</evidence>
<feature type="domain" description="N-acetyltransferase" evidence="3">
    <location>
        <begin position="8"/>
        <end position="148"/>
    </location>
</feature>
<evidence type="ECO:0000313" key="5">
    <source>
        <dbReference type="Proteomes" id="UP000250462"/>
    </source>
</evidence>
<keyword evidence="1 4" id="KW-0808">Transferase</keyword>
<dbReference type="Pfam" id="PF00583">
    <property type="entry name" value="Acetyltransf_1"/>
    <property type="match status" value="1"/>
</dbReference>
<keyword evidence="2" id="KW-0012">Acyltransferase</keyword>
<dbReference type="EMBL" id="QMIG01000043">
    <property type="protein sequence ID" value="RAW09431.1"/>
    <property type="molecule type" value="Genomic_DNA"/>
</dbReference>
<dbReference type="SUPFAM" id="SSF55729">
    <property type="entry name" value="Acyl-CoA N-acyltransferases (Nat)"/>
    <property type="match status" value="1"/>
</dbReference>
<dbReference type="InterPro" id="IPR016181">
    <property type="entry name" value="Acyl_CoA_acyltransferase"/>
</dbReference>
<reference evidence="4 5" key="1">
    <citation type="submission" date="2018-06" db="EMBL/GenBank/DDBJ databases">
        <title>Phytoactinopolyspora halophila sp. nov., a novel halophilic actinomycete isolated from a saline soil in China.</title>
        <authorList>
            <person name="Tang S.-K."/>
        </authorList>
    </citation>
    <scope>NUCLEOTIDE SEQUENCE [LARGE SCALE GENOMIC DNA]</scope>
    <source>
        <strain evidence="4 5">YIM 96934</strain>
    </source>
</reference>
<dbReference type="PANTHER" id="PTHR43877">
    <property type="entry name" value="AMINOALKYLPHOSPHONATE N-ACETYLTRANSFERASE-RELATED-RELATED"/>
    <property type="match status" value="1"/>
</dbReference>